<accession>A0A241XRV5</accession>
<evidence type="ECO:0000313" key="3">
    <source>
        <dbReference type="Proteomes" id="UP000194857"/>
    </source>
</evidence>
<reference evidence="2 3" key="1">
    <citation type="submission" date="2017-05" db="EMBL/GenBank/DDBJ databases">
        <authorList>
            <person name="Song R."/>
            <person name="Chenine A.L."/>
            <person name="Ruprecht R.M."/>
        </authorList>
    </citation>
    <scope>NUCLEOTIDE SEQUENCE [LARGE SCALE GENOMIC DNA]</scope>
    <source>
        <strain evidence="2 3">S567_C10_BS</strain>
    </source>
</reference>
<feature type="transmembrane region" description="Helical" evidence="1">
    <location>
        <begin position="69"/>
        <end position="92"/>
    </location>
</feature>
<evidence type="ECO:0000256" key="1">
    <source>
        <dbReference type="SAM" id="Phobius"/>
    </source>
</evidence>
<dbReference type="RefSeq" id="WP_065085732.1">
    <property type="nucleotide sequence ID" value="NZ_NFFZ01000004.1"/>
</dbReference>
<proteinExistence type="predicted"/>
<dbReference type="EMBL" id="NFFZ01000004">
    <property type="protein sequence ID" value="OTI63075.1"/>
    <property type="molecule type" value="Genomic_DNA"/>
</dbReference>
<gene>
    <name evidence="2" type="ORF">CAZ10_09555</name>
</gene>
<organism evidence="2 3">
    <name type="scientific">Pseudomonas aeruginosa</name>
    <dbReference type="NCBI Taxonomy" id="287"/>
    <lineage>
        <taxon>Bacteria</taxon>
        <taxon>Pseudomonadati</taxon>
        <taxon>Pseudomonadota</taxon>
        <taxon>Gammaproteobacteria</taxon>
        <taxon>Pseudomonadales</taxon>
        <taxon>Pseudomonadaceae</taxon>
        <taxon>Pseudomonas</taxon>
    </lineage>
</organism>
<dbReference type="AlphaFoldDB" id="A0A241XRV5"/>
<evidence type="ECO:0000313" key="2">
    <source>
        <dbReference type="EMBL" id="OTI63075.1"/>
    </source>
</evidence>
<keyword evidence="1" id="KW-1133">Transmembrane helix</keyword>
<keyword evidence="1" id="KW-0812">Transmembrane</keyword>
<name>A0A241XRV5_PSEAI</name>
<comment type="caution">
    <text evidence="2">The sequence shown here is derived from an EMBL/GenBank/DDBJ whole genome shotgun (WGS) entry which is preliminary data.</text>
</comment>
<sequence>MNYPTPESIDSLPESQQRALFLYALARARHASAYRHAVLAILVFLGGSFLIRLLTGADNSEIEPLLLTAAKFLGVAAVLMGGVTTTLTSLIVKEARQEAVASGIPQELIRMIADAPASLLEQRF</sequence>
<feature type="transmembrane region" description="Helical" evidence="1">
    <location>
        <begin position="37"/>
        <end position="57"/>
    </location>
</feature>
<dbReference type="Proteomes" id="UP000194857">
    <property type="component" value="Unassembled WGS sequence"/>
</dbReference>
<keyword evidence="1" id="KW-0472">Membrane</keyword>
<protein>
    <submittedName>
        <fullName evidence="2">Uncharacterized protein</fullName>
    </submittedName>
</protein>